<accession>A0A8E1WJ69</accession>
<reference evidence="1 2" key="1">
    <citation type="submission" date="2020-08" db="EMBL/GenBank/DDBJ databases">
        <title>Genomic Encyclopedia of Type Strains, Phase IV (KMG-IV): sequencing the most valuable type-strain genomes for metagenomic binning, comparative biology and taxonomic classification.</title>
        <authorList>
            <person name="Goeker M."/>
        </authorList>
    </citation>
    <scope>NUCLEOTIDE SEQUENCE [LARGE SCALE GENOMIC DNA]</scope>
    <source>
        <strain evidence="1 2">DSM 17454</strain>
    </source>
</reference>
<proteinExistence type="predicted"/>
<gene>
    <name evidence="1" type="ORF">HNQ96_005362</name>
</gene>
<dbReference type="Proteomes" id="UP000532373">
    <property type="component" value="Unassembled WGS sequence"/>
</dbReference>
<evidence type="ECO:0000313" key="1">
    <source>
        <dbReference type="EMBL" id="MBB6469472.1"/>
    </source>
</evidence>
<dbReference type="AlphaFoldDB" id="A0A8E1WJ69"/>
<sequence length="438" mass="48513">MRLIFARRALQRRLNDLRATLDGSAVDNLAARLNRPGRDRLAAMWEVAVLYALADSGMLRSEVPLPSGSRPDAFFDNGDLRFTADITTVSDEGLDDGNPFFELSALIEKEKTKLGLPIGGVDLRVKSMDHRTVRGTRTVLRLPPRNQLGAFVRNEIVPQLRDQIRAGEWPLRVAIDSDDAGLDITINPAKSPYSQGGFAAYDVPQIKDRNPLFNALKPKAEQLRGAEGVTGVVVCDGDCAALSERQHSRNQVSAETIAEDFLRQYSSIDFVLLLTIREAQQLWPRVEPAGRRVHHILVVRAGFNAKDQLSALFAAMTGKLPKPVAMPVNGALRAREPGYDLGHHGGYQMEGKKIRISSRELMEVLAGLRTFADNGAKNVEASRRQPSRPSPVQNIFLRNLQHGQRPTAINVIKTDEDDGDDWIEFEFDEPDPAISPFS</sequence>
<protein>
    <submittedName>
        <fullName evidence="1">Uncharacterized protein</fullName>
    </submittedName>
</protein>
<dbReference type="RefSeq" id="WP_246471323.1">
    <property type="nucleotide sequence ID" value="NZ_JACHGI010000016.1"/>
</dbReference>
<organism evidence="1 2">
    <name type="scientific">Aminobacter carboxidus</name>
    <dbReference type="NCBI Taxonomy" id="376165"/>
    <lineage>
        <taxon>Bacteria</taxon>
        <taxon>Pseudomonadati</taxon>
        <taxon>Pseudomonadota</taxon>
        <taxon>Alphaproteobacteria</taxon>
        <taxon>Hyphomicrobiales</taxon>
        <taxon>Phyllobacteriaceae</taxon>
        <taxon>Aminobacter</taxon>
    </lineage>
</organism>
<name>A0A8E1WJ69_9HYPH</name>
<evidence type="ECO:0000313" key="2">
    <source>
        <dbReference type="Proteomes" id="UP000532373"/>
    </source>
</evidence>
<comment type="caution">
    <text evidence="1">The sequence shown here is derived from an EMBL/GenBank/DDBJ whole genome shotgun (WGS) entry which is preliminary data.</text>
</comment>
<dbReference type="EMBL" id="JACHGI010000016">
    <property type="protein sequence ID" value="MBB6469472.1"/>
    <property type="molecule type" value="Genomic_DNA"/>
</dbReference>